<sequence>MASSDCDDHINKLPDGILPEIFSYLPLTDRKTASLVCRLWGQEAFSARVLADVEFVLTYLNQATVLELLRNSTRLYRNVIVYEMFTDSFKLVVGFLDKFGTTIEGFNLNDSEAKPAQLKAYADMMPNLKRLTTFMTKMEKIPNEPLVFPVLSWLHEVHVRFWTDEALNRYQFDVLCMAPNLQRLHLASTDSNGNVRMFEVLEGCSNQLKSLKLCIFSIEYPRCKLRFDNLEIFKLRGQIDDVDRLLQLFQGLSELKVLHLNVMIKKSELETICNRCTKLEIMNIETDMLENGSLIYLCNLPNLQILRTNHLRMPLLAPYKPINSVKELKFLIYESYSDEKDYVDNLFKVFPNVCIMKLFGFGPGLEYCASIESEIFSKFIHLTKLTIDEVP</sequence>
<proteinExistence type="predicted"/>
<reference evidence="2" key="2">
    <citation type="submission" date="2025-05" db="UniProtKB">
        <authorList>
            <consortium name="EnsemblMetazoa"/>
        </authorList>
    </citation>
    <scope>IDENTIFICATION</scope>
    <source>
        <strain evidence="2">Foshan</strain>
    </source>
</reference>
<dbReference type="EnsemblMetazoa" id="AALFPA23_012919.R18632">
    <property type="protein sequence ID" value="AALFPA23_012919.P18632"/>
    <property type="gene ID" value="AALFPA23_012919"/>
</dbReference>
<dbReference type="Pfam" id="PF12937">
    <property type="entry name" value="F-box-like"/>
    <property type="match status" value="1"/>
</dbReference>
<evidence type="ECO:0000313" key="2">
    <source>
        <dbReference type="EnsemblMetazoa" id="AALFPA23_012919.P18632"/>
    </source>
</evidence>
<dbReference type="Proteomes" id="UP000069940">
    <property type="component" value="Unassembled WGS sequence"/>
</dbReference>
<dbReference type="Gene3D" id="3.80.10.10">
    <property type="entry name" value="Ribonuclease Inhibitor"/>
    <property type="match status" value="1"/>
</dbReference>
<dbReference type="InterPro" id="IPR001810">
    <property type="entry name" value="F-box_dom"/>
</dbReference>
<keyword evidence="3" id="KW-1185">Reference proteome</keyword>
<organism evidence="2 3">
    <name type="scientific">Aedes albopictus</name>
    <name type="common">Asian tiger mosquito</name>
    <name type="synonym">Stegomyia albopicta</name>
    <dbReference type="NCBI Taxonomy" id="7160"/>
    <lineage>
        <taxon>Eukaryota</taxon>
        <taxon>Metazoa</taxon>
        <taxon>Ecdysozoa</taxon>
        <taxon>Arthropoda</taxon>
        <taxon>Hexapoda</taxon>
        <taxon>Insecta</taxon>
        <taxon>Pterygota</taxon>
        <taxon>Neoptera</taxon>
        <taxon>Endopterygota</taxon>
        <taxon>Diptera</taxon>
        <taxon>Nematocera</taxon>
        <taxon>Culicoidea</taxon>
        <taxon>Culicidae</taxon>
        <taxon>Culicinae</taxon>
        <taxon>Aedini</taxon>
        <taxon>Aedes</taxon>
        <taxon>Stegomyia</taxon>
    </lineage>
</organism>
<dbReference type="Gene3D" id="1.20.1280.50">
    <property type="match status" value="1"/>
</dbReference>
<name>A0ABM1YX66_AEDAL</name>
<dbReference type="InterPro" id="IPR036047">
    <property type="entry name" value="F-box-like_dom_sf"/>
</dbReference>
<dbReference type="InterPro" id="IPR032675">
    <property type="entry name" value="LRR_dom_sf"/>
</dbReference>
<dbReference type="GeneID" id="109428995"/>
<feature type="domain" description="F-box" evidence="1">
    <location>
        <begin position="7"/>
        <end position="40"/>
    </location>
</feature>
<reference evidence="3" key="1">
    <citation type="journal article" date="2015" name="Proc. Natl. Acad. Sci. U.S.A.">
        <title>Genome sequence of the Asian Tiger mosquito, Aedes albopictus, reveals insights into its biology, genetics, and evolution.</title>
        <authorList>
            <person name="Chen X.G."/>
            <person name="Jiang X."/>
            <person name="Gu J."/>
            <person name="Xu M."/>
            <person name="Wu Y."/>
            <person name="Deng Y."/>
            <person name="Zhang C."/>
            <person name="Bonizzoni M."/>
            <person name="Dermauw W."/>
            <person name="Vontas J."/>
            <person name="Armbruster P."/>
            <person name="Huang X."/>
            <person name="Yang Y."/>
            <person name="Zhang H."/>
            <person name="He W."/>
            <person name="Peng H."/>
            <person name="Liu Y."/>
            <person name="Wu K."/>
            <person name="Chen J."/>
            <person name="Lirakis M."/>
            <person name="Topalis P."/>
            <person name="Van Leeuwen T."/>
            <person name="Hall A.B."/>
            <person name="Jiang X."/>
            <person name="Thorpe C."/>
            <person name="Mueller R.L."/>
            <person name="Sun C."/>
            <person name="Waterhouse R.M."/>
            <person name="Yan G."/>
            <person name="Tu Z.J."/>
            <person name="Fang X."/>
            <person name="James A.A."/>
        </authorList>
    </citation>
    <scope>NUCLEOTIDE SEQUENCE [LARGE SCALE GENOMIC DNA]</scope>
    <source>
        <strain evidence="3">Foshan</strain>
    </source>
</reference>
<dbReference type="PROSITE" id="PS50181">
    <property type="entry name" value="FBOX"/>
    <property type="match status" value="1"/>
</dbReference>
<dbReference type="RefSeq" id="XP_019560383.3">
    <property type="nucleotide sequence ID" value="XM_019704838.3"/>
</dbReference>
<evidence type="ECO:0000259" key="1">
    <source>
        <dbReference type="PROSITE" id="PS50181"/>
    </source>
</evidence>
<dbReference type="SUPFAM" id="SSF81383">
    <property type="entry name" value="F-box domain"/>
    <property type="match status" value="1"/>
</dbReference>
<accession>A0ABM1YX66</accession>
<protein>
    <recommendedName>
        <fullName evidence="1">F-box domain-containing protein</fullName>
    </recommendedName>
</protein>
<evidence type="ECO:0000313" key="3">
    <source>
        <dbReference type="Proteomes" id="UP000069940"/>
    </source>
</evidence>
<dbReference type="SUPFAM" id="SSF52047">
    <property type="entry name" value="RNI-like"/>
    <property type="match status" value="1"/>
</dbReference>